<evidence type="ECO:0000256" key="1">
    <source>
        <dbReference type="SAM" id="MobiDB-lite"/>
    </source>
</evidence>
<dbReference type="EMBL" id="JAAIUW010000001">
    <property type="protein sequence ID" value="KAF7844287.1"/>
    <property type="molecule type" value="Genomic_DNA"/>
</dbReference>
<gene>
    <name evidence="2" type="ORF">G2W53_001192</name>
</gene>
<keyword evidence="3" id="KW-1185">Reference proteome</keyword>
<dbReference type="AlphaFoldDB" id="A0A834XFR3"/>
<evidence type="ECO:0000313" key="2">
    <source>
        <dbReference type="EMBL" id="KAF7844287.1"/>
    </source>
</evidence>
<protein>
    <submittedName>
        <fullName evidence="2">Uncharacterized protein</fullName>
    </submittedName>
</protein>
<comment type="caution">
    <text evidence="2">The sequence shown here is derived from an EMBL/GenBank/DDBJ whole genome shotgun (WGS) entry which is preliminary data.</text>
</comment>
<accession>A0A834XFR3</accession>
<organism evidence="2 3">
    <name type="scientific">Senna tora</name>
    <dbReference type="NCBI Taxonomy" id="362788"/>
    <lineage>
        <taxon>Eukaryota</taxon>
        <taxon>Viridiplantae</taxon>
        <taxon>Streptophyta</taxon>
        <taxon>Embryophyta</taxon>
        <taxon>Tracheophyta</taxon>
        <taxon>Spermatophyta</taxon>
        <taxon>Magnoliopsida</taxon>
        <taxon>eudicotyledons</taxon>
        <taxon>Gunneridae</taxon>
        <taxon>Pentapetalae</taxon>
        <taxon>rosids</taxon>
        <taxon>fabids</taxon>
        <taxon>Fabales</taxon>
        <taxon>Fabaceae</taxon>
        <taxon>Caesalpinioideae</taxon>
        <taxon>Cassia clade</taxon>
        <taxon>Senna</taxon>
    </lineage>
</organism>
<feature type="region of interest" description="Disordered" evidence="1">
    <location>
        <begin position="27"/>
        <end position="57"/>
    </location>
</feature>
<dbReference type="Proteomes" id="UP000634136">
    <property type="component" value="Unassembled WGS sequence"/>
</dbReference>
<sequence length="108" mass="12442">MEQVPTEQVPIVQPPNEQVLIVQPPIEQSPVVNRPPSDMAENDHLESEGLSLTNSQQENAYIQVRSQPRKFVHGHTYLELLYDSYHPHSSIRELTKTIKKYFHGPWAT</sequence>
<reference evidence="2" key="1">
    <citation type="submission" date="2020-09" db="EMBL/GenBank/DDBJ databases">
        <title>Genome-Enabled Discovery of Anthraquinone Biosynthesis in Senna tora.</title>
        <authorList>
            <person name="Kang S.-H."/>
            <person name="Pandey R.P."/>
            <person name="Lee C.-M."/>
            <person name="Sim J.-S."/>
            <person name="Jeong J.-T."/>
            <person name="Choi B.-S."/>
            <person name="Jung M."/>
            <person name="Ginzburg D."/>
            <person name="Zhao K."/>
            <person name="Won S.Y."/>
            <person name="Oh T.-J."/>
            <person name="Yu Y."/>
            <person name="Kim N.-H."/>
            <person name="Lee O.R."/>
            <person name="Lee T.-H."/>
            <person name="Bashyal P."/>
            <person name="Kim T.-S."/>
            <person name="Lee W.-H."/>
            <person name="Kawkins C."/>
            <person name="Kim C.-K."/>
            <person name="Kim J.S."/>
            <person name="Ahn B.O."/>
            <person name="Rhee S.Y."/>
            <person name="Sohng J.K."/>
        </authorList>
    </citation>
    <scope>NUCLEOTIDE SEQUENCE</scope>
    <source>
        <tissue evidence="2">Leaf</tissue>
    </source>
</reference>
<evidence type="ECO:0000313" key="3">
    <source>
        <dbReference type="Proteomes" id="UP000634136"/>
    </source>
</evidence>
<proteinExistence type="predicted"/>
<name>A0A834XFR3_9FABA</name>